<dbReference type="PANTHER" id="PTHR33223:SF11">
    <property type="entry name" value="ELEMENT PROTEIN, PUTATIVE-RELATED"/>
    <property type="match status" value="1"/>
</dbReference>
<keyword evidence="3" id="KW-1185">Reference proteome</keyword>
<gene>
    <name evidence="2" type="ORF">Goshw_012997</name>
</gene>
<feature type="domain" description="Retrotransposon gag" evidence="1">
    <location>
        <begin position="219"/>
        <end position="312"/>
    </location>
</feature>
<organism evidence="2 3">
    <name type="scientific">Gossypium schwendimanii</name>
    <name type="common">Cotton</name>
    <dbReference type="NCBI Taxonomy" id="34291"/>
    <lineage>
        <taxon>Eukaryota</taxon>
        <taxon>Viridiplantae</taxon>
        <taxon>Streptophyta</taxon>
        <taxon>Embryophyta</taxon>
        <taxon>Tracheophyta</taxon>
        <taxon>Spermatophyta</taxon>
        <taxon>Magnoliopsida</taxon>
        <taxon>eudicotyledons</taxon>
        <taxon>Gunneridae</taxon>
        <taxon>Pentapetalae</taxon>
        <taxon>rosids</taxon>
        <taxon>malvids</taxon>
        <taxon>Malvales</taxon>
        <taxon>Malvaceae</taxon>
        <taxon>Malvoideae</taxon>
        <taxon>Gossypium</taxon>
    </lineage>
</organism>
<dbReference type="EMBL" id="JABFAF010271547">
    <property type="protein sequence ID" value="MBA0878412.1"/>
    <property type="molecule type" value="Genomic_DNA"/>
</dbReference>
<accession>A0A7J9N553</accession>
<evidence type="ECO:0000313" key="2">
    <source>
        <dbReference type="EMBL" id="MBA0878412.1"/>
    </source>
</evidence>
<name>A0A7J9N553_GOSSC</name>
<comment type="caution">
    <text evidence="2">The sequence shown here is derived from an EMBL/GenBank/DDBJ whole genome shotgun (WGS) entry which is preliminary data.</text>
</comment>
<dbReference type="PANTHER" id="PTHR33223">
    <property type="entry name" value="CCHC-TYPE DOMAIN-CONTAINING PROTEIN"/>
    <property type="match status" value="1"/>
</dbReference>
<dbReference type="Pfam" id="PF03732">
    <property type="entry name" value="Retrotrans_gag"/>
    <property type="match status" value="1"/>
</dbReference>
<evidence type="ECO:0000313" key="3">
    <source>
        <dbReference type="Proteomes" id="UP000593576"/>
    </source>
</evidence>
<reference evidence="2 3" key="1">
    <citation type="journal article" date="2019" name="Genome Biol. Evol.">
        <title>Insights into the evolution of the New World diploid cottons (Gossypium, subgenus Houzingenia) based on genome sequencing.</title>
        <authorList>
            <person name="Grover C.E."/>
            <person name="Arick M.A. 2nd"/>
            <person name="Thrash A."/>
            <person name="Conover J.L."/>
            <person name="Sanders W.S."/>
            <person name="Peterson D.G."/>
            <person name="Frelichowski J.E."/>
            <person name="Scheffler J.A."/>
            <person name="Scheffler B.E."/>
            <person name="Wendel J.F."/>
        </authorList>
    </citation>
    <scope>NUCLEOTIDE SEQUENCE [LARGE SCALE GENOMIC DNA]</scope>
    <source>
        <strain evidence="2">1</strain>
        <tissue evidence="2">Leaf</tissue>
    </source>
</reference>
<protein>
    <recommendedName>
        <fullName evidence="1">Retrotransposon gag domain-containing protein</fullName>
    </recommendedName>
</protein>
<dbReference type="Proteomes" id="UP000593576">
    <property type="component" value="Unassembled WGS sequence"/>
</dbReference>
<evidence type="ECO:0000259" key="1">
    <source>
        <dbReference type="Pfam" id="PF03732"/>
    </source>
</evidence>
<dbReference type="OrthoDB" id="986409at2759"/>
<sequence>MENGMAGLCIIEEEDEAMHNTSANLWNSLGGTQISDLGEKSFLFIFFHLLDIKRGFSLIGLHEVDRFDFGDEFRGEVQKRTGEVYGNVCGLGSPQATSRLQQMLKFYHPQIVFFMETNIFSPDVRMFGGDQVVGAVAVYGPKWNPPNRTRSLTGENFEVNPCTITKGATNGSTREDIARVHVSHGKIMEDPNQHLKRFLQLYNTFKYNGVIDDMICLWLFPFFLCDKAYEWLDSQDLGSITTWDHLARTFLHKIFPISQSIQLRHDIANFKQYKGKNLYEAWELFKSLLRKCPHHGMQDWLQLQIFYNGLDESLRAGLDGTLARAFMNNTYKRACQLIKDMGINSYIWPNERFSYS</sequence>
<proteinExistence type="predicted"/>
<dbReference type="AlphaFoldDB" id="A0A7J9N553"/>
<dbReference type="InterPro" id="IPR005162">
    <property type="entry name" value="Retrotrans_gag_dom"/>
</dbReference>